<organism evidence="1">
    <name type="scientific">Magallana gigas</name>
    <name type="common">Pacific oyster</name>
    <name type="synonym">Crassostrea gigas</name>
    <dbReference type="NCBI Taxonomy" id="29159"/>
    <lineage>
        <taxon>Eukaryota</taxon>
        <taxon>Metazoa</taxon>
        <taxon>Spiralia</taxon>
        <taxon>Lophotrochozoa</taxon>
        <taxon>Mollusca</taxon>
        <taxon>Bivalvia</taxon>
        <taxon>Autobranchia</taxon>
        <taxon>Pteriomorphia</taxon>
        <taxon>Ostreida</taxon>
        <taxon>Ostreoidea</taxon>
        <taxon>Ostreidae</taxon>
        <taxon>Magallana</taxon>
    </lineage>
</organism>
<dbReference type="HOGENOM" id="CLU_1817626_0_0_1"/>
<dbReference type="PROSITE" id="PS50948">
    <property type="entry name" value="PAN"/>
    <property type="match status" value="1"/>
</dbReference>
<dbReference type="InParanoid" id="K1Q9I9"/>
<name>K1Q9I9_MAGGI</name>
<dbReference type="SMART" id="SM00473">
    <property type="entry name" value="PAN_AP"/>
    <property type="match status" value="1"/>
</dbReference>
<dbReference type="Pfam" id="PF00024">
    <property type="entry name" value="PAN_1"/>
    <property type="match status" value="1"/>
</dbReference>
<dbReference type="InterPro" id="IPR003609">
    <property type="entry name" value="Pan_app"/>
</dbReference>
<reference evidence="1" key="1">
    <citation type="journal article" date="2012" name="Nature">
        <title>The oyster genome reveals stress adaptation and complexity of shell formation.</title>
        <authorList>
            <person name="Zhang G."/>
            <person name="Fang X."/>
            <person name="Guo X."/>
            <person name="Li L."/>
            <person name="Luo R."/>
            <person name="Xu F."/>
            <person name="Yang P."/>
            <person name="Zhang L."/>
            <person name="Wang X."/>
            <person name="Qi H."/>
            <person name="Xiong Z."/>
            <person name="Que H."/>
            <person name="Xie Y."/>
            <person name="Holland P.W."/>
            <person name="Paps J."/>
            <person name="Zhu Y."/>
            <person name="Wu F."/>
            <person name="Chen Y."/>
            <person name="Wang J."/>
            <person name="Peng C."/>
            <person name="Meng J."/>
            <person name="Yang L."/>
            <person name="Liu J."/>
            <person name="Wen B."/>
            <person name="Zhang N."/>
            <person name="Huang Z."/>
            <person name="Zhu Q."/>
            <person name="Feng Y."/>
            <person name="Mount A."/>
            <person name="Hedgecock D."/>
            <person name="Xu Z."/>
            <person name="Liu Y."/>
            <person name="Domazet-Loso T."/>
            <person name="Du Y."/>
            <person name="Sun X."/>
            <person name="Zhang S."/>
            <person name="Liu B."/>
            <person name="Cheng P."/>
            <person name="Jiang X."/>
            <person name="Li J."/>
            <person name="Fan D."/>
            <person name="Wang W."/>
            <person name="Fu W."/>
            <person name="Wang T."/>
            <person name="Wang B."/>
            <person name="Zhang J."/>
            <person name="Peng Z."/>
            <person name="Li Y."/>
            <person name="Li N."/>
            <person name="Wang J."/>
            <person name="Chen M."/>
            <person name="He Y."/>
            <person name="Tan F."/>
            <person name="Song X."/>
            <person name="Zheng Q."/>
            <person name="Huang R."/>
            <person name="Yang H."/>
            <person name="Du X."/>
            <person name="Chen L."/>
            <person name="Yang M."/>
            <person name="Gaffney P.M."/>
            <person name="Wang S."/>
            <person name="Luo L."/>
            <person name="She Z."/>
            <person name="Ming Y."/>
            <person name="Huang W."/>
            <person name="Zhang S."/>
            <person name="Huang B."/>
            <person name="Zhang Y."/>
            <person name="Qu T."/>
            <person name="Ni P."/>
            <person name="Miao G."/>
            <person name="Wang J."/>
            <person name="Wang Q."/>
            <person name="Steinberg C.E."/>
            <person name="Wang H."/>
            <person name="Li N."/>
            <person name="Qian L."/>
            <person name="Zhang G."/>
            <person name="Li Y."/>
            <person name="Yang H."/>
            <person name="Liu X."/>
            <person name="Wang J."/>
            <person name="Yin Y."/>
            <person name="Wang J."/>
        </authorList>
    </citation>
    <scope>NUCLEOTIDE SEQUENCE [LARGE SCALE GENOMIC DNA]</scope>
    <source>
        <strain evidence="1">05x7-T-G4-1.051#20</strain>
    </source>
</reference>
<sequence length="142" mass="15507">MKNCHCCDGGLLRTTQAGHKLDSPGQMFTAMGQKQCVRECMRRGDCLSVNYWRSDLRCQLNPSTVGPGVALVPDSLCDYIEKMTQPQELIHAACLSASCPYRCTMLSNGVPTCVSDSMTGTVLAKVFRLIHALIGTINSFTQ</sequence>
<protein>
    <submittedName>
        <fullName evidence="1">Uncharacterized protein</fullName>
    </submittedName>
</protein>
<evidence type="ECO:0000313" key="1">
    <source>
        <dbReference type="EMBL" id="EKC25505.1"/>
    </source>
</evidence>
<dbReference type="SUPFAM" id="SSF57414">
    <property type="entry name" value="Hairpin loop containing domain-like"/>
    <property type="match status" value="1"/>
</dbReference>
<dbReference type="EMBL" id="JH818877">
    <property type="protein sequence ID" value="EKC25505.1"/>
    <property type="molecule type" value="Genomic_DNA"/>
</dbReference>
<accession>K1Q9I9</accession>
<gene>
    <name evidence="1" type="ORF">CGI_10019385</name>
</gene>
<proteinExistence type="predicted"/>
<dbReference type="AlphaFoldDB" id="K1Q9I9"/>